<gene>
    <name evidence="3" type="ORF">T458_03460</name>
</gene>
<proteinExistence type="predicted"/>
<feature type="transmembrane region" description="Helical" evidence="2">
    <location>
        <begin position="254"/>
        <end position="276"/>
    </location>
</feature>
<keyword evidence="4" id="KW-1185">Reference proteome</keyword>
<reference evidence="3 4" key="1">
    <citation type="journal article" date="2014" name="Genome Announc.">
        <title>Draft Genome Sequence of Brevibacillus panacihumi Strain W25, a Halotolerant Hydrocarbon-Degrading Bacterium.</title>
        <authorList>
            <person name="Wang X."/>
            <person name="Jin D."/>
            <person name="Zhou L."/>
            <person name="Wu L."/>
            <person name="An W."/>
            <person name="Chen Y."/>
            <person name="Zhao L."/>
        </authorList>
    </citation>
    <scope>NUCLEOTIDE SEQUENCE [LARGE SCALE GENOMIC DNA]</scope>
    <source>
        <strain evidence="3 4">W25</strain>
    </source>
</reference>
<dbReference type="RefSeq" id="WP_023554763.1">
    <property type="nucleotide sequence ID" value="NZ_KI629782.1"/>
</dbReference>
<feature type="transmembrane region" description="Helical" evidence="2">
    <location>
        <begin position="283"/>
        <end position="306"/>
    </location>
</feature>
<feature type="transmembrane region" description="Helical" evidence="2">
    <location>
        <begin position="174"/>
        <end position="193"/>
    </location>
</feature>
<dbReference type="HOGENOM" id="CLU_996937_0_0_9"/>
<comment type="caution">
    <text evidence="3">The sequence shown here is derived from an EMBL/GenBank/DDBJ whole genome shotgun (WGS) entry which is preliminary data.</text>
</comment>
<accession>V6MEP3</accession>
<dbReference type="Proteomes" id="UP000017973">
    <property type="component" value="Unassembled WGS sequence"/>
</dbReference>
<dbReference type="EMBL" id="AYJU01000001">
    <property type="protein sequence ID" value="EST56375.1"/>
    <property type="molecule type" value="Genomic_DNA"/>
</dbReference>
<keyword evidence="2" id="KW-1133">Transmembrane helix</keyword>
<feature type="transmembrane region" description="Helical" evidence="2">
    <location>
        <begin position="199"/>
        <end position="217"/>
    </location>
</feature>
<dbReference type="OrthoDB" id="2380880at2"/>
<feature type="transmembrane region" description="Helical" evidence="2">
    <location>
        <begin position="121"/>
        <end position="140"/>
    </location>
</feature>
<keyword evidence="2" id="KW-0472">Membrane</keyword>
<feature type="transmembrane region" description="Helical" evidence="2">
    <location>
        <begin position="94"/>
        <end position="114"/>
    </location>
</feature>
<dbReference type="STRING" id="1408254.T458_03460"/>
<name>V6MEP3_9BACL</name>
<evidence type="ECO:0008006" key="5">
    <source>
        <dbReference type="Google" id="ProtNLM"/>
    </source>
</evidence>
<dbReference type="AlphaFoldDB" id="V6MEP3"/>
<evidence type="ECO:0000313" key="3">
    <source>
        <dbReference type="EMBL" id="EST56375.1"/>
    </source>
</evidence>
<organism evidence="3 4">
    <name type="scientific">Brevibacillus panacihumi W25</name>
    <dbReference type="NCBI Taxonomy" id="1408254"/>
    <lineage>
        <taxon>Bacteria</taxon>
        <taxon>Bacillati</taxon>
        <taxon>Bacillota</taxon>
        <taxon>Bacilli</taxon>
        <taxon>Bacillales</taxon>
        <taxon>Paenibacillaceae</taxon>
        <taxon>Brevibacillus</taxon>
    </lineage>
</organism>
<feature type="transmembrane region" description="Helical" evidence="2">
    <location>
        <begin position="229"/>
        <end position="248"/>
    </location>
</feature>
<evidence type="ECO:0000313" key="4">
    <source>
        <dbReference type="Proteomes" id="UP000017973"/>
    </source>
</evidence>
<evidence type="ECO:0000256" key="1">
    <source>
        <dbReference type="SAM" id="MobiDB-lite"/>
    </source>
</evidence>
<feature type="transmembrane region" description="Helical" evidence="2">
    <location>
        <begin position="146"/>
        <end position="167"/>
    </location>
</feature>
<feature type="region of interest" description="Disordered" evidence="1">
    <location>
        <begin position="38"/>
        <end position="57"/>
    </location>
</feature>
<sequence>MDDQRKRTIIAEIENWRRNHLLPEHYCIFLLNLYTEGERPASSSTPVKQGKSGKEARVTQMAQSSGSGWGKGSTADAGYAYVRREVSPITGKMVLAWLLGALVIAGLILLAFHFNRFQTPMQIAIFACFALVFYILAFAIRRSAPPLTHLFLGLCFIILIAGGIYCIQKLDGSIALTLMYLGLLCVLMCASAFVFGFTYLLYCGMLGLALIYGVATTERVGEAYSWWKAELYWVPMACMLTGVGFLMHQANPKWAGVFAMCGLLCFFGAEIQSLYIPEAQRDLIQLLLFVKVFIASAFFFLTRGYWYSWLRL</sequence>
<evidence type="ECO:0000256" key="2">
    <source>
        <dbReference type="SAM" id="Phobius"/>
    </source>
</evidence>
<dbReference type="eggNOG" id="ENOG50332M1">
    <property type="taxonomic scope" value="Bacteria"/>
</dbReference>
<dbReference type="PATRIC" id="fig|1408254.3.peg.695"/>
<keyword evidence="2" id="KW-0812">Transmembrane</keyword>
<protein>
    <recommendedName>
        <fullName evidence="5">DUF2157 domain-containing protein</fullName>
    </recommendedName>
</protein>